<keyword evidence="1" id="KW-1133">Transmembrane helix</keyword>
<sequence length="51" mass="5740">MAYFQIIAKWRTRCPTSRQRGIQHPLISSVPLSTILLPFALTQLSPMVSPS</sequence>
<name>A0A165ZHG0_9AGAM</name>
<accession>A0A165ZHG0</accession>
<dbReference type="Proteomes" id="UP000076798">
    <property type="component" value="Unassembled WGS sequence"/>
</dbReference>
<evidence type="ECO:0000256" key="1">
    <source>
        <dbReference type="SAM" id="Phobius"/>
    </source>
</evidence>
<organism evidence="2 3">
    <name type="scientific">Sistotremastrum suecicum HHB10207 ss-3</name>
    <dbReference type="NCBI Taxonomy" id="1314776"/>
    <lineage>
        <taxon>Eukaryota</taxon>
        <taxon>Fungi</taxon>
        <taxon>Dikarya</taxon>
        <taxon>Basidiomycota</taxon>
        <taxon>Agaricomycotina</taxon>
        <taxon>Agaricomycetes</taxon>
        <taxon>Sistotremastrales</taxon>
        <taxon>Sistotremastraceae</taxon>
        <taxon>Sistotremastrum</taxon>
    </lineage>
</organism>
<keyword evidence="3" id="KW-1185">Reference proteome</keyword>
<gene>
    <name evidence="2" type="ORF">SISSUDRAFT_1053030</name>
</gene>
<evidence type="ECO:0000313" key="2">
    <source>
        <dbReference type="EMBL" id="KZT34305.1"/>
    </source>
</evidence>
<evidence type="ECO:0000313" key="3">
    <source>
        <dbReference type="Proteomes" id="UP000076798"/>
    </source>
</evidence>
<dbReference type="AlphaFoldDB" id="A0A165ZHG0"/>
<keyword evidence="1" id="KW-0472">Membrane</keyword>
<reference evidence="2 3" key="1">
    <citation type="journal article" date="2016" name="Mol. Biol. Evol.">
        <title>Comparative Genomics of Early-Diverging Mushroom-Forming Fungi Provides Insights into the Origins of Lignocellulose Decay Capabilities.</title>
        <authorList>
            <person name="Nagy L.G."/>
            <person name="Riley R."/>
            <person name="Tritt A."/>
            <person name="Adam C."/>
            <person name="Daum C."/>
            <person name="Floudas D."/>
            <person name="Sun H."/>
            <person name="Yadav J.S."/>
            <person name="Pangilinan J."/>
            <person name="Larsson K.H."/>
            <person name="Matsuura K."/>
            <person name="Barry K."/>
            <person name="Labutti K."/>
            <person name="Kuo R."/>
            <person name="Ohm R.A."/>
            <person name="Bhattacharya S.S."/>
            <person name="Shirouzu T."/>
            <person name="Yoshinaga Y."/>
            <person name="Martin F.M."/>
            <person name="Grigoriev I.V."/>
            <person name="Hibbett D.S."/>
        </authorList>
    </citation>
    <scope>NUCLEOTIDE SEQUENCE [LARGE SCALE GENOMIC DNA]</scope>
    <source>
        <strain evidence="2 3">HHB10207 ss-3</strain>
    </source>
</reference>
<dbReference type="EMBL" id="KV428189">
    <property type="protein sequence ID" value="KZT34305.1"/>
    <property type="molecule type" value="Genomic_DNA"/>
</dbReference>
<protein>
    <submittedName>
        <fullName evidence="2">Uncharacterized protein</fullName>
    </submittedName>
</protein>
<proteinExistence type="predicted"/>
<keyword evidence="1" id="KW-0812">Transmembrane</keyword>
<feature type="transmembrane region" description="Helical" evidence="1">
    <location>
        <begin position="21"/>
        <end position="41"/>
    </location>
</feature>